<dbReference type="RefSeq" id="XP_030272337.1">
    <property type="nucleotide sequence ID" value="XM_030416477.1"/>
</dbReference>
<dbReference type="OrthoDB" id="433501at2759"/>
<dbReference type="SUPFAM" id="SSF52058">
    <property type="entry name" value="L domain-like"/>
    <property type="match status" value="1"/>
</dbReference>
<feature type="compositionally biased region" description="Basic and acidic residues" evidence="3">
    <location>
        <begin position="520"/>
        <end position="530"/>
    </location>
</feature>
<evidence type="ECO:0000256" key="2">
    <source>
        <dbReference type="ARBA" id="ARBA00022737"/>
    </source>
</evidence>
<dbReference type="InterPro" id="IPR001611">
    <property type="entry name" value="Leu-rich_rpt"/>
</dbReference>
<feature type="region of interest" description="Disordered" evidence="3">
    <location>
        <begin position="424"/>
        <end position="463"/>
    </location>
</feature>
<dbReference type="PANTHER" id="PTHR15454:SF19">
    <property type="entry name" value="LEUCINE-RICH REPEAT-CONTAINING PROTEIN 51"/>
    <property type="match status" value="1"/>
</dbReference>
<reference evidence="4" key="3">
    <citation type="submission" date="2025-09" db="UniProtKB">
        <authorList>
            <consortium name="Ensembl"/>
        </authorList>
    </citation>
    <scope>IDENTIFICATION</scope>
</reference>
<dbReference type="AlphaFoldDB" id="A0A671VNE4"/>
<dbReference type="Gene3D" id="3.80.10.10">
    <property type="entry name" value="Ribonuclease Inhibitor"/>
    <property type="match status" value="1"/>
</dbReference>
<dbReference type="InParanoid" id="A0A671VNE4"/>
<keyword evidence="2" id="KW-0677">Repeat</keyword>
<proteinExistence type="predicted"/>
<accession>A0A671VNE4</accession>
<dbReference type="PROSITE" id="PS51450">
    <property type="entry name" value="LRR"/>
    <property type="match status" value="1"/>
</dbReference>
<reference evidence="4" key="2">
    <citation type="submission" date="2025-08" db="UniProtKB">
        <authorList>
            <consortium name="Ensembl"/>
        </authorList>
    </citation>
    <scope>IDENTIFICATION</scope>
</reference>
<dbReference type="GeneTree" id="ENSGT00390000008994"/>
<dbReference type="GO" id="GO:0005737">
    <property type="term" value="C:cytoplasm"/>
    <property type="evidence" value="ECO:0007669"/>
    <property type="project" value="TreeGrafter"/>
</dbReference>
<dbReference type="Ensembl" id="ENSSAUT00010030079.1">
    <property type="protein sequence ID" value="ENSSAUP00010028528.1"/>
    <property type="gene ID" value="ENSSAUG00010012285.1"/>
</dbReference>
<keyword evidence="5" id="KW-1185">Reference proteome</keyword>
<evidence type="ECO:0000256" key="3">
    <source>
        <dbReference type="SAM" id="MobiDB-lite"/>
    </source>
</evidence>
<evidence type="ECO:0000313" key="5">
    <source>
        <dbReference type="Proteomes" id="UP000472265"/>
    </source>
</evidence>
<protein>
    <submittedName>
        <fullName evidence="4">Leucine rich repeat containing 43</fullName>
    </submittedName>
</protein>
<organism evidence="4 5">
    <name type="scientific">Sparus aurata</name>
    <name type="common">Gilthead sea bream</name>
    <dbReference type="NCBI Taxonomy" id="8175"/>
    <lineage>
        <taxon>Eukaryota</taxon>
        <taxon>Metazoa</taxon>
        <taxon>Chordata</taxon>
        <taxon>Craniata</taxon>
        <taxon>Vertebrata</taxon>
        <taxon>Euteleostomi</taxon>
        <taxon>Actinopterygii</taxon>
        <taxon>Neopterygii</taxon>
        <taxon>Teleostei</taxon>
        <taxon>Neoteleostei</taxon>
        <taxon>Acanthomorphata</taxon>
        <taxon>Eupercaria</taxon>
        <taxon>Spariformes</taxon>
        <taxon>Sparidae</taxon>
        <taxon>Sparus</taxon>
    </lineage>
</organism>
<evidence type="ECO:0000256" key="1">
    <source>
        <dbReference type="ARBA" id="ARBA00022614"/>
    </source>
</evidence>
<dbReference type="PANTHER" id="PTHR15454">
    <property type="entry name" value="NISCHARIN RELATED"/>
    <property type="match status" value="1"/>
</dbReference>
<dbReference type="InterPro" id="IPR032675">
    <property type="entry name" value="LRR_dom_sf"/>
</dbReference>
<evidence type="ECO:0000313" key="4">
    <source>
        <dbReference type="Ensembl" id="ENSSAUP00010028528.1"/>
    </source>
</evidence>
<feature type="compositionally biased region" description="Basic and acidic residues" evidence="3">
    <location>
        <begin position="547"/>
        <end position="557"/>
    </location>
</feature>
<keyword evidence="1" id="KW-0433">Leucine-rich repeat</keyword>
<reference evidence="4" key="1">
    <citation type="submission" date="2021-04" db="EMBL/GenBank/DDBJ databases">
        <authorList>
            <consortium name="Wellcome Sanger Institute Data Sharing"/>
        </authorList>
    </citation>
    <scope>NUCLEOTIDE SEQUENCE [LARGE SCALE GENOMIC DNA]</scope>
</reference>
<dbReference type="OMA" id="AEVIPCN"/>
<feature type="compositionally biased region" description="Basic and acidic residues" evidence="3">
    <location>
        <begin position="432"/>
        <end position="453"/>
    </location>
</feature>
<name>A0A671VNE4_SPAAU</name>
<dbReference type="Proteomes" id="UP000472265">
    <property type="component" value="Chromosome 5"/>
</dbReference>
<feature type="region of interest" description="Disordered" evidence="3">
    <location>
        <begin position="520"/>
        <end position="558"/>
    </location>
</feature>
<dbReference type="GeneID" id="115581420"/>
<gene>
    <name evidence="4" type="primary">LRRC43</name>
</gene>
<sequence>MLAGMSSTTLSAAIEKQIRRLCLNDFPCGNGSWRKPKDNEEAAETEDTGALLDLLSCPHSPWMYDESWSPQAPALRQLAVLAPERLHAAFIYSYFTTLRIVDKGVSVIDSGLLKFSKLEELVLSANKISEIPVENLPSTLKILELRANSLSALNRLTSRPPPPLRYLSLGSNCLGSHEDISNLTGRHWPQLVCLDLSDCEFQDQQVLMNALSTLPHLRTLVLEGNPLTLASCYPGFTVESLPQLSYLDGSWISPEERQCFRGLAKMSDLIVDQASVTVRVGRMRGIPDPMMRVDNSTPDFPVVTYRYSITYEFLSHQTPVNLKFDSGTKSDAAATAHVTEGCSSDADLPSSKTCEKDTCRHDTAYVSRHSTSKLSWSECMDFSDTQTHNITDLRGLKRFLNQGFYLRIEEEKVLSWPAVSEDVTMSKTSQTVKEKKGRKESAIKSSSTKDKPKDKKKKSVPELVQDTPVRRLLGSVHVPLQSLITGGEKVDVLCELGSLHVESAVAATRTLDKDLRKKIKEDKKKEDKQSKCRGGSGAGQRNTAASEGKEDGRKKFQMDVLTENSVELRVELQRWQSASEARQLLLPHQSS</sequence>